<evidence type="ECO:0000259" key="14">
    <source>
        <dbReference type="Pfam" id="PF02776"/>
    </source>
</evidence>
<name>A0AAD9NUV9_RIDPI</name>
<dbReference type="Gene3D" id="3.40.50.1220">
    <property type="entry name" value="TPP-binding domain"/>
    <property type="match status" value="1"/>
</dbReference>
<comment type="similarity">
    <text evidence="3 10">Belongs to the TPP enzyme family.</text>
</comment>
<dbReference type="InterPro" id="IPR029061">
    <property type="entry name" value="THDP-binding"/>
</dbReference>
<evidence type="ECO:0000259" key="12">
    <source>
        <dbReference type="Pfam" id="PF00205"/>
    </source>
</evidence>
<feature type="domain" description="Thiamine pyrophosphate enzyme central" evidence="12">
    <location>
        <begin position="306"/>
        <end position="436"/>
    </location>
</feature>
<keyword evidence="11" id="KW-0472">Membrane</keyword>
<keyword evidence="5" id="KW-0479">Metal-binding</keyword>
<evidence type="ECO:0000313" key="16">
    <source>
        <dbReference type="Proteomes" id="UP001209878"/>
    </source>
</evidence>
<keyword evidence="11" id="KW-1133">Transmembrane helix</keyword>
<dbReference type="SUPFAM" id="SSF52467">
    <property type="entry name" value="DHS-like NAD/FAD-binding domain"/>
    <property type="match status" value="1"/>
</dbReference>
<sequence length="665" mass="72763">MGTLTRWSRPRLAAALGYFRDRSRAIRSWFVFRMFSKSGDRLTTFLADNALPLCVGITLVGVVAFARKYDVLYRFMHKTDSKCTRHGGELVAEVLKGHGVQFIFTLVGGHISPILVACQRAGIRVVDTRHEVAAVFAADAVSRLSGTVGVVAVTAGPGLTNTITAVKNAQMAESPVLLLGGAAATLLKGRGALQDIDQMALFKPLCKLCATVSHVRDIVPTLRKALQAAQSGTPGPVFVELPIDVLYPYQVVHKELGMKTDARSVRQKIVNWYLNQHLQNLFAGAWEERAVSPLPVSFPTVSASKVQQCVDILRQAKKPLILLGSQATLPPTPADSLRRALEDMGIPCYLGGMSRGMLGRDNRLQVRQKRRDALRDADVIVLAGAVCDFRLSYGRVLNKKAKVIAVNRSKQQLYLNSDLFWKPSVAVLADVGGFMTLLAKGLEDYKCDETWLQSLRVRDSEKEKANREMAATAPAEHLNPLKLLYKLEEMLPDNSILIADGGDFVSTAAYILKPRGPLRWLDPGAFGTLGVGGGFALGAKLCRPDSEVWIVYGDGSLGYSLAEFDTYTRHSTPVLALVGNDACWTMIEREQVPMLKSNIACPLAFSDYHVVVEGLGARGYKVDRMNEGMLEEILRRAQDTCRDGQSVLVNCLIGKTSFREGSLSV</sequence>
<dbReference type="PANTHER" id="PTHR18968:SF166">
    <property type="entry name" value="2-HYDROXYACYL-COA LYASE 2"/>
    <property type="match status" value="1"/>
</dbReference>
<keyword evidence="11" id="KW-0812">Transmembrane</keyword>
<dbReference type="AlphaFoldDB" id="A0AAD9NUV9"/>
<dbReference type="SUPFAM" id="SSF52518">
    <property type="entry name" value="Thiamin diphosphate-binding fold (THDP-binding)"/>
    <property type="match status" value="2"/>
</dbReference>
<evidence type="ECO:0000256" key="10">
    <source>
        <dbReference type="RuleBase" id="RU362132"/>
    </source>
</evidence>
<evidence type="ECO:0000259" key="13">
    <source>
        <dbReference type="Pfam" id="PF02775"/>
    </source>
</evidence>
<dbReference type="FunFam" id="3.40.50.970:FF:000007">
    <property type="entry name" value="Acetolactate synthase"/>
    <property type="match status" value="1"/>
</dbReference>
<dbReference type="Pfam" id="PF00205">
    <property type="entry name" value="TPP_enzyme_M"/>
    <property type="match status" value="1"/>
</dbReference>
<dbReference type="Pfam" id="PF02775">
    <property type="entry name" value="TPP_enzyme_C"/>
    <property type="match status" value="1"/>
</dbReference>
<evidence type="ECO:0000256" key="6">
    <source>
        <dbReference type="ARBA" id="ARBA00023052"/>
    </source>
</evidence>
<evidence type="ECO:0000256" key="11">
    <source>
        <dbReference type="SAM" id="Phobius"/>
    </source>
</evidence>
<dbReference type="PROSITE" id="PS00187">
    <property type="entry name" value="TPP_ENZYMES"/>
    <property type="match status" value="1"/>
</dbReference>
<dbReference type="CDD" id="cd07035">
    <property type="entry name" value="TPP_PYR_POX_like"/>
    <property type="match status" value="1"/>
</dbReference>
<comment type="cofactor">
    <cofactor evidence="2">
        <name>thiamine diphosphate</name>
        <dbReference type="ChEBI" id="CHEBI:58937"/>
    </cofactor>
</comment>
<dbReference type="GO" id="GO:0030976">
    <property type="term" value="F:thiamine pyrophosphate binding"/>
    <property type="evidence" value="ECO:0007669"/>
    <property type="project" value="InterPro"/>
</dbReference>
<accession>A0AAD9NUV9</accession>
<dbReference type="GO" id="GO:0009097">
    <property type="term" value="P:isoleucine biosynthetic process"/>
    <property type="evidence" value="ECO:0007669"/>
    <property type="project" value="TreeGrafter"/>
</dbReference>
<comment type="catalytic activity">
    <reaction evidence="8">
        <text>2-hydroxyoctadecanoyl-CoA = heptadecanal + formyl-CoA</text>
        <dbReference type="Rhea" id="RHEA:55196"/>
        <dbReference type="ChEBI" id="CHEBI:57376"/>
        <dbReference type="ChEBI" id="CHEBI:74116"/>
        <dbReference type="ChEBI" id="CHEBI:138631"/>
    </reaction>
    <physiologicalReaction direction="left-to-right" evidence="8">
        <dbReference type="Rhea" id="RHEA:55197"/>
    </physiologicalReaction>
</comment>
<comment type="catalytic activity">
    <reaction evidence="9">
        <text>(2R)-hydroxyhexadecanoyl-CoA = pentadecanal + formyl-CoA</text>
        <dbReference type="Rhea" id="RHEA:55212"/>
        <dbReference type="ChEBI" id="CHEBI:17302"/>
        <dbReference type="ChEBI" id="CHEBI:57376"/>
        <dbReference type="ChEBI" id="CHEBI:138654"/>
    </reaction>
    <physiologicalReaction direction="left-to-right" evidence="9">
        <dbReference type="Rhea" id="RHEA:55213"/>
    </physiologicalReaction>
</comment>
<dbReference type="Gene3D" id="3.40.50.970">
    <property type="match status" value="2"/>
</dbReference>
<dbReference type="CDD" id="cd02004">
    <property type="entry name" value="TPP_BZL_OCoD_HPCL"/>
    <property type="match status" value="1"/>
</dbReference>
<keyword evidence="6 10" id="KW-0786">Thiamine pyrophosphate</keyword>
<evidence type="ECO:0000256" key="4">
    <source>
        <dbReference type="ARBA" id="ARBA00018936"/>
    </source>
</evidence>
<dbReference type="InterPro" id="IPR011766">
    <property type="entry name" value="TPP_enzyme_TPP-bd"/>
</dbReference>
<protein>
    <recommendedName>
        <fullName evidence="4">2-hydroxyacyl-CoA lyase 2</fullName>
    </recommendedName>
    <alternativeName>
        <fullName evidence="7">IlvB-like protein</fullName>
    </alternativeName>
</protein>
<dbReference type="EMBL" id="JAODUO010000299">
    <property type="protein sequence ID" value="KAK2183712.1"/>
    <property type="molecule type" value="Genomic_DNA"/>
</dbReference>
<feature type="transmembrane region" description="Helical" evidence="11">
    <location>
        <begin position="49"/>
        <end position="66"/>
    </location>
</feature>
<feature type="domain" description="Thiamine pyrophosphate enzyme N-terminal TPP-binding" evidence="14">
    <location>
        <begin position="86"/>
        <end position="201"/>
    </location>
</feature>
<reference evidence="15" key="1">
    <citation type="journal article" date="2023" name="Mol. Biol. Evol.">
        <title>Third-Generation Sequencing Reveals the Adaptive Role of the Epigenome in Three Deep-Sea Polychaetes.</title>
        <authorList>
            <person name="Perez M."/>
            <person name="Aroh O."/>
            <person name="Sun Y."/>
            <person name="Lan Y."/>
            <person name="Juniper S.K."/>
            <person name="Young C.R."/>
            <person name="Angers B."/>
            <person name="Qian P.Y."/>
        </authorList>
    </citation>
    <scope>NUCLEOTIDE SEQUENCE</scope>
    <source>
        <strain evidence="15">R07B-5</strain>
    </source>
</reference>
<keyword evidence="16" id="KW-1185">Reference proteome</keyword>
<evidence type="ECO:0000256" key="1">
    <source>
        <dbReference type="ARBA" id="ARBA00001946"/>
    </source>
</evidence>
<dbReference type="GO" id="GO:0050660">
    <property type="term" value="F:flavin adenine dinucleotide binding"/>
    <property type="evidence" value="ECO:0007669"/>
    <property type="project" value="TreeGrafter"/>
</dbReference>
<evidence type="ECO:0000256" key="5">
    <source>
        <dbReference type="ARBA" id="ARBA00022723"/>
    </source>
</evidence>
<dbReference type="GO" id="GO:0003984">
    <property type="term" value="F:acetolactate synthase activity"/>
    <property type="evidence" value="ECO:0007669"/>
    <property type="project" value="TreeGrafter"/>
</dbReference>
<dbReference type="PANTHER" id="PTHR18968">
    <property type="entry name" value="THIAMINE PYROPHOSPHATE ENZYMES"/>
    <property type="match status" value="1"/>
</dbReference>
<comment type="cofactor">
    <cofactor evidence="1">
        <name>Mg(2+)</name>
        <dbReference type="ChEBI" id="CHEBI:18420"/>
    </cofactor>
</comment>
<dbReference type="Pfam" id="PF02776">
    <property type="entry name" value="TPP_enzyme_N"/>
    <property type="match status" value="1"/>
</dbReference>
<comment type="caution">
    <text evidence="15">The sequence shown here is derived from an EMBL/GenBank/DDBJ whole genome shotgun (WGS) entry which is preliminary data.</text>
</comment>
<evidence type="ECO:0000256" key="8">
    <source>
        <dbReference type="ARBA" id="ARBA00048738"/>
    </source>
</evidence>
<feature type="domain" description="Thiamine pyrophosphate enzyme TPP-binding" evidence="13">
    <location>
        <begin position="500"/>
        <end position="648"/>
    </location>
</feature>
<evidence type="ECO:0000256" key="9">
    <source>
        <dbReference type="ARBA" id="ARBA00048767"/>
    </source>
</evidence>
<dbReference type="Proteomes" id="UP001209878">
    <property type="component" value="Unassembled WGS sequence"/>
</dbReference>
<gene>
    <name evidence="15" type="ORF">NP493_299g03023</name>
</gene>
<evidence type="ECO:0000313" key="15">
    <source>
        <dbReference type="EMBL" id="KAK2183712.1"/>
    </source>
</evidence>
<evidence type="ECO:0000256" key="2">
    <source>
        <dbReference type="ARBA" id="ARBA00001964"/>
    </source>
</evidence>
<dbReference type="GO" id="GO:0005948">
    <property type="term" value="C:acetolactate synthase complex"/>
    <property type="evidence" value="ECO:0007669"/>
    <property type="project" value="TreeGrafter"/>
</dbReference>
<evidence type="ECO:0000256" key="7">
    <source>
        <dbReference type="ARBA" id="ARBA00030510"/>
    </source>
</evidence>
<dbReference type="InterPro" id="IPR000399">
    <property type="entry name" value="TPP-bd_CS"/>
</dbReference>
<proteinExistence type="inferred from homology"/>
<dbReference type="InterPro" id="IPR012001">
    <property type="entry name" value="Thiamin_PyroP_enz_TPP-bd_dom"/>
</dbReference>
<dbReference type="InterPro" id="IPR029035">
    <property type="entry name" value="DHS-like_NAD/FAD-binding_dom"/>
</dbReference>
<dbReference type="InterPro" id="IPR012000">
    <property type="entry name" value="Thiamin_PyroP_enz_cen_dom"/>
</dbReference>
<evidence type="ECO:0000256" key="3">
    <source>
        <dbReference type="ARBA" id="ARBA00007812"/>
    </source>
</evidence>
<dbReference type="GO" id="GO:0000287">
    <property type="term" value="F:magnesium ion binding"/>
    <property type="evidence" value="ECO:0007669"/>
    <property type="project" value="InterPro"/>
</dbReference>
<dbReference type="GO" id="GO:0009099">
    <property type="term" value="P:L-valine biosynthetic process"/>
    <property type="evidence" value="ECO:0007669"/>
    <property type="project" value="TreeGrafter"/>
</dbReference>
<organism evidence="15 16">
    <name type="scientific">Ridgeia piscesae</name>
    <name type="common">Tubeworm</name>
    <dbReference type="NCBI Taxonomy" id="27915"/>
    <lineage>
        <taxon>Eukaryota</taxon>
        <taxon>Metazoa</taxon>
        <taxon>Spiralia</taxon>
        <taxon>Lophotrochozoa</taxon>
        <taxon>Annelida</taxon>
        <taxon>Polychaeta</taxon>
        <taxon>Sedentaria</taxon>
        <taxon>Canalipalpata</taxon>
        <taxon>Sabellida</taxon>
        <taxon>Siboglinidae</taxon>
        <taxon>Ridgeia</taxon>
    </lineage>
</organism>
<dbReference type="InterPro" id="IPR045229">
    <property type="entry name" value="TPP_enz"/>
</dbReference>